<feature type="region of interest" description="Disordered" evidence="1">
    <location>
        <begin position="239"/>
        <end position="268"/>
    </location>
</feature>
<accession>A6W5K1</accession>
<dbReference type="AlphaFoldDB" id="A6W5K1"/>
<evidence type="ECO:0000256" key="1">
    <source>
        <dbReference type="SAM" id="MobiDB-lite"/>
    </source>
</evidence>
<gene>
    <name evidence="2" type="ordered locus">Krad_0601</name>
</gene>
<protein>
    <submittedName>
        <fullName evidence="2">Uncharacterized protein</fullName>
    </submittedName>
</protein>
<sequence>MFERLNTPEQIFSYKLGAALTMEKDTLAMLGDLQGEARRPELKALLAEHAEETRQQITVLEQCFALLGEEVDDSPCPVTKALAAEAKANLKKTDDSLVDAVILAGALETEYHEQAVYETLLIHARARGAAPVAALLETNLATERDAGAKVKAMAERIATTGVAVPVEGMSGGVKAGLVAGAAAAVGVAAAAASKVAEHRAEDAAAAAGARSLVEHPVETAPVTGVTDPGAVVEPGVSTVGATTTTGAEPFNDDALEERIAESEHRAHP</sequence>
<keyword evidence="3" id="KW-1185">Reference proteome</keyword>
<dbReference type="STRING" id="266940.Krad_0601"/>
<dbReference type="InterPro" id="IPR010287">
    <property type="entry name" value="DUF892_YciF-like"/>
</dbReference>
<dbReference type="Gene3D" id="1.20.1260.10">
    <property type="match status" value="1"/>
</dbReference>
<dbReference type="KEGG" id="kra:Krad_0601"/>
<dbReference type="Pfam" id="PF05974">
    <property type="entry name" value="DUF892"/>
    <property type="match status" value="1"/>
</dbReference>
<dbReference type="OrthoDB" id="9797741at2"/>
<dbReference type="Proteomes" id="UP000001116">
    <property type="component" value="Chromosome"/>
</dbReference>
<dbReference type="PANTHER" id="PTHR30565:SF9">
    <property type="entry name" value="PROTEIN YCIF"/>
    <property type="match status" value="1"/>
</dbReference>
<dbReference type="EMBL" id="CP000750">
    <property type="protein sequence ID" value="ABS02090.1"/>
    <property type="molecule type" value="Genomic_DNA"/>
</dbReference>
<dbReference type="eggNOG" id="COG3685">
    <property type="taxonomic scope" value="Bacteria"/>
</dbReference>
<dbReference type="PANTHER" id="PTHR30565">
    <property type="entry name" value="PROTEIN YCIF"/>
    <property type="match status" value="1"/>
</dbReference>
<dbReference type="InterPro" id="IPR012347">
    <property type="entry name" value="Ferritin-like"/>
</dbReference>
<name>A6W5K1_KINRD</name>
<dbReference type="HOGENOM" id="CLU_1037386_0_0_11"/>
<feature type="compositionally biased region" description="Basic and acidic residues" evidence="1">
    <location>
        <begin position="256"/>
        <end position="268"/>
    </location>
</feature>
<organism evidence="2 3">
    <name type="scientific">Kineococcus radiotolerans (strain ATCC BAA-149 / DSM 14245 / SRS30216)</name>
    <dbReference type="NCBI Taxonomy" id="266940"/>
    <lineage>
        <taxon>Bacteria</taxon>
        <taxon>Bacillati</taxon>
        <taxon>Actinomycetota</taxon>
        <taxon>Actinomycetes</taxon>
        <taxon>Kineosporiales</taxon>
        <taxon>Kineosporiaceae</taxon>
        <taxon>Kineococcus</taxon>
    </lineage>
</organism>
<dbReference type="SUPFAM" id="SSF47240">
    <property type="entry name" value="Ferritin-like"/>
    <property type="match status" value="1"/>
</dbReference>
<evidence type="ECO:0000313" key="3">
    <source>
        <dbReference type="Proteomes" id="UP000001116"/>
    </source>
</evidence>
<proteinExistence type="predicted"/>
<dbReference type="InterPro" id="IPR009078">
    <property type="entry name" value="Ferritin-like_SF"/>
</dbReference>
<evidence type="ECO:0000313" key="2">
    <source>
        <dbReference type="EMBL" id="ABS02090.1"/>
    </source>
</evidence>
<dbReference type="RefSeq" id="WP_012085070.1">
    <property type="nucleotide sequence ID" value="NC_009664.2"/>
</dbReference>
<reference evidence="3" key="1">
    <citation type="journal article" date="2008" name="PLoS ONE">
        <title>Survival in nuclear waste, extreme resistance, and potential applications gleaned from the genome sequence of Kineococcus radiotolerans SRS30216.</title>
        <authorList>
            <person name="Bagwell C.E."/>
            <person name="Bhat S."/>
            <person name="Hawkins G.M."/>
            <person name="Smith B.W."/>
            <person name="Biswas T."/>
            <person name="Hoover T.R."/>
            <person name="Saunders E."/>
            <person name="Han C.S."/>
            <person name="Tsodikov O.V."/>
            <person name="Shimkets L.J."/>
        </authorList>
    </citation>
    <scope>NUCLEOTIDE SEQUENCE [LARGE SCALE GENOMIC DNA]</scope>
    <source>
        <strain evidence="3">ATCC BAA-149 / DSM 14245 / SRS30216</strain>
    </source>
</reference>
<dbReference type="InterPro" id="IPR047114">
    <property type="entry name" value="YciF"/>
</dbReference>